<gene>
    <name evidence="1" type="ORF">METZ01_LOCUS317306</name>
</gene>
<protein>
    <recommendedName>
        <fullName evidence="2">ATP-dependent Clp protease proteolytic subunit</fullName>
    </recommendedName>
</protein>
<dbReference type="Pfam" id="PF00574">
    <property type="entry name" value="CLP_protease"/>
    <property type="match status" value="1"/>
</dbReference>
<dbReference type="EMBL" id="UINC01102657">
    <property type="protein sequence ID" value="SVC64452.1"/>
    <property type="molecule type" value="Genomic_DNA"/>
</dbReference>
<accession>A0A382NXL4</accession>
<feature type="non-terminal residue" evidence="1">
    <location>
        <position position="148"/>
    </location>
</feature>
<proteinExistence type="predicted"/>
<reference evidence="1" key="1">
    <citation type="submission" date="2018-05" db="EMBL/GenBank/DDBJ databases">
        <authorList>
            <person name="Lanie J.A."/>
            <person name="Ng W.-L."/>
            <person name="Kazmierczak K.M."/>
            <person name="Andrzejewski T.M."/>
            <person name="Davidsen T.M."/>
            <person name="Wayne K.J."/>
            <person name="Tettelin H."/>
            <person name="Glass J.I."/>
            <person name="Rusch D."/>
            <person name="Podicherti R."/>
            <person name="Tsui H.-C.T."/>
            <person name="Winkler M.E."/>
        </authorList>
    </citation>
    <scope>NUCLEOTIDE SEQUENCE</scope>
</reference>
<feature type="non-terminal residue" evidence="1">
    <location>
        <position position="1"/>
    </location>
</feature>
<name>A0A382NXL4_9ZZZZ</name>
<dbReference type="AlphaFoldDB" id="A0A382NXL4"/>
<evidence type="ECO:0000313" key="1">
    <source>
        <dbReference type="EMBL" id="SVC64452.1"/>
    </source>
</evidence>
<organism evidence="1">
    <name type="scientific">marine metagenome</name>
    <dbReference type="NCBI Taxonomy" id="408172"/>
    <lineage>
        <taxon>unclassified sequences</taxon>
        <taxon>metagenomes</taxon>
        <taxon>ecological metagenomes</taxon>
    </lineage>
</organism>
<dbReference type="Gene3D" id="3.90.226.10">
    <property type="entry name" value="2-enoyl-CoA Hydratase, Chain A, domain 1"/>
    <property type="match status" value="1"/>
</dbReference>
<dbReference type="InterPro" id="IPR023562">
    <property type="entry name" value="ClpP/TepA"/>
</dbReference>
<dbReference type="InterPro" id="IPR029045">
    <property type="entry name" value="ClpP/crotonase-like_dom_sf"/>
</dbReference>
<evidence type="ECO:0008006" key="2">
    <source>
        <dbReference type="Google" id="ProtNLM"/>
    </source>
</evidence>
<sequence length="148" mass="16653">VTRARSRDEINSVISELHQGAILLDDREVFVHPYIEGSDDEAVDTDHRMASIFLKNLRLLMTHDKAAKHVPILIHFYNCGGYWGPGMQIYDAISTCQTYITSLLHGDAMSMGSIIPLVGDRVIMMPNARLMIHEGTDGMPEMTIKQIR</sequence>
<dbReference type="SUPFAM" id="SSF52096">
    <property type="entry name" value="ClpP/crotonase"/>
    <property type="match status" value="1"/>
</dbReference>